<evidence type="ECO:0000313" key="4">
    <source>
        <dbReference type="Proteomes" id="UP000001017"/>
    </source>
</evidence>
<dbReference type="AlphaFoldDB" id="Q978V9"/>
<dbReference type="HOGENOM" id="CLU_005391_1_0_2"/>
<gene>
    <name evidence="3" type="ORF">TVG1347387</name>
</gene>
<dbReference type="PROSITE" id="PS00070">
    <property type="entry name" value="ALDEHYDE_DEHYDR_CYS"/>
    <property type="match status" value="1"/>
</dbReference>
<accession>Q978V9</accession>
<dbReference type="PANTHER" id="PTHR43217:SF1">
    <property type="entry name" value="SUCCINATE SEMIALDEHYDE DEHYDROGENASE [NAD(P)+] SAD"/>
    <property type="match status" value="1"/>
</dbReference>
<reference evidence="3 4" key="1">
    <citation type="journal article" date="1999" name="Proc. Jpn. Acad.">
        <title>Determination of the complete genomic DNA sequence of Thermoplasma volvanium GSS1.</title>
        <authorList>
            <person name="Kawashima T."/>
            <person name="Yamamoto Y."/>
            <person name="Aramaki H."/>
            <person name="Nunoshiba T."/>
            <person name="Kawamoto T."/>
            <person name="Watanabe K."/>
            <person name="Yamazaki M."/>
            <person name="Kanehori K."/>
            <person name="Amano N."/>
            <person name="Ohya Y."/>
            <person name="Makino K."/>
            <person name="Suzuki M."/>
        </authorList>
    </citation>
    <scope>NUCLEOTIDE SEQUENCE [LARGE SCALE GENOMIC DNA]</scope>
    <source>
        <strain evidence="4">ATCC 51530 / DSM 4299 / JCM 9571 / NBRC 15438 / GSS1</strain>
    </source>
</reference>
<dbReference type="PANTHER" id="PTHR43217">
    <property type="entry name" value="SUCCINATE SEMIALDEHYDE DEHYDROGENASE [NAD(P)+] SAD"/>
    <property type="match status" value="1"/>
</dbReference>
<dbReference type="InterPro" id="IPR047110">
    <property type="entry name" value="GABD/Sad-like"/>
</dbReference>
<dbReference type="Pfam" id="PF00171">
    <property type="entry name" value="Aldedh"/>
    <property type="match status" value="1"/>
</dbReference>
<dbReference type="Gene3D" id="3.40.605.10">
    <property type="entry name" value="Aldehyde Dehydrogenase, Chain A, domain 1"/>
    <property type="match status" value="1"/>
</dbReference>
<sequence>MIKTLNPYTGEVIASYNEEDKEQVIRKIKDLREYQAKWRKNIGERIEVIKAAKKNFETQIDDLSKLMSLEMGKPISQSISEVKKSIWLMDYVIENAEKFLAIEDVKTEARKSYVRFDPIGVILIIMPWNFPVWQVMRAAIPALAAGNTVILKHASIVSGTSLKIQDLLNTDAFRSVITSGETASSVIPEVDGVSFTGSTSTGSRIAEIAGKNIKKFVMELGGSDPFIVLDDYNLEDTVKNAVFGRLQNNGQSCIASKRFIVNRKIGEKFVEMLKDEFSRVKIGDPLNSDTFLGPLSSQDQKETVLRQVSDLKGKSELVIGGDYQGNIVMPTIIKTDVRYNEEIFGPVAVVKYFDKPEEAVEISNETPFGLGASIWGNPDEAEKLIPEIQAGMVFVNKIVASDPRLPFGGVKKSGVGRELSRYGMLEFTNIKTVWIN</sequence>
<dbReference type="InterPro" id="IPR015590">
    <property type="entry name" value="Aldehyde_DH_dom"/>
</dbReference>
<proteinExistence type="predicted"/>
<dbReference type="GeneID" id="1441423"/>
<dbReference type="InterPro" id="IPR016162">
    <property type="entry name" value="Ald_DH_N"/>
</dbReference>
<dbReference type="eggNOG" id="arCOG01252">
    <property type="taxonomic scope" value="Archaea"/>
</dbReference>
<dbReference type="RefSeq" id="WP_010917541.1">
    <property type="nucleotide sequence ID" value="NC_002689.2"/>
</dbReference>
<dbReference type="STRING" id="273116.gene:9382113"/>
<evidence type="ECO:0000256" key="1">
    <source>
        <dbReference type="ARBA" id="ARBA00023002"/>
    </source>
</evidence>
<name>Q978V9_THEVO</name>
<evidence type="ECO:0000259" key="2">
    <source>
        <dbReference type="Pfam" id="PF00171"/>
    </source>
</evidence>
<evidence type="ECO:0000313" key="3">
    <source>
        <dbReference type="EMBL" id="BAB60448.1"/>
    </source>
</evidence>
<dbReference type="EMBL" id="BA000011">
    <property type="protein sequence ID" value="BAB60448.1"/>
    <property type="molecule type" value="Genomic_DNA"/>
</dbReference>
<keyword evidence="4" id="KW-1185">Reference proteome</keyword>
<dbReference type="InterPro" id="IPR016163">
    <property type="entry name" value="Ald_DH_C"/>
</dbReference>
<feature type="domain" description="Aldehyde dehydrogenase" evidence="2">
    <location>
        <begin position="2"/>
        <end position="433"/>
    </location>
</feature>
<dbReference type="Gene3D" id="3.40.309.10">
    <property type="entry name" value="Aldehyde Dehydrogenase, Chain A, domain 2"/>
    <property type="match status" value="1"/>
</dbReference>
<dbReference type="PaxDb" id="273116-14325545"/>
<dbReference type="SUPFAM" id="SSF53720">
    <property type="entry name" value="ALDH-like"/>
    <property type="match status" value="1"/>
</dbReference>
<dbReference type="OrthoDB" id="6342at2157"/>
<dbReference type="InterPro" id="IPR016160">
    <property type="entry name" value="Ald_DH_CS_CYS"/>
</dbReference>
<dbReference type="GO" id="GO:0004777">
    <property type="term" value="F:succinate-semialdehyde dehydrogenase (NAD+) activity"/>
    <property type="evidence" value="ECO:0007669"/>
    <property type="project" value="TreeGrafter"/>
</dbReference>
<organism evidence="3 4">
    <name type="scientific">Thermoplasma volcanium (strain ATCC 51530 / DSM 4299 / JCM 9571 / NBRC 15438 / GSS1)</name>
    <dbReference type="NCBI Taxonomy" id="273116"/>
    <lineage>
        <taxon>Archaea</taxon>
        <taxon>Methanobacteriati</taxon>
        <taxon>Thermoplasmatota</taxon>
        <taxon>Thermoplasmata</taxon>
        <taxon>Thermoplasmatales</taxon>
        <taxon>Thermoplasmataceae</taxon>
        <taxon>Thermoplasma</taxon>
    </lineage>
</organism>
<dbReference type="PhylomeDB" id="Q978V9"/>
<dbReference type="Proteomes" id="UP000001017">
    <property type="component" value="Chromosome"/>
</dbReference>
<dbReference type="InterPro" id="IPR016161">
    <property type="entry name" value="Ald_DH/histidinol_DH"/>
</dbReference>
<dbReference type="KEGG" id="tvo:TVG1347387"/>
<keyword evidence="1" id="KW-0560">Oxidoreductase</keyword>
<reference evidence="3 4" key="2">
    <citation type="journal article" date="2000" name="Proc. Natl. Acad. Sci. U.S.A.">
        <title>Archaeal adaptation to higher temperatures revealed by genomic sequence of Thermoplasma volcanium.</title>
        <authorList>
            <person name="Kawashima T."/>
            <person name="Amano N."/>
            <person name="Koike H."/>
            <person name="Makino S."/>
            <person name="Higuchi S."/>
            <person name="Kawashima-Ohya Y."/>
            <person name="Watanabe K."/>
            <person name="Yamazaki M."/>
            <person name="Kanehori K."/>
            <person name="Kawamoto T."/>
            <person name="Nunoshiba T."/>
            <person name="Yamamoto Y."/>
            <person name="Aramaki H."/>
            <person name="Makino K."/>
            <person name="Suzuki M."/>
        </authorList>
    </citation>
    <scope>NUCLEOTIDE SEQUENCE [LARGE SCALE GENOMIC DNA]</scope>
    <source>
        <strain evidence="4">ATCC 51530 / DSM 4299 / JCM 9571 / NBRC 15438 / GSS1</strain>
    </source>
</reference>
<protein>
    <submittedName>
        <fullName evidence="3">Aldehyde dehydrogenase</fullName>
    </submittedName>
</protein>